<dbReference type="AlphaFoldDB" id="A0A392NXS9"/>
<proteinExistence type="predicted"/>
<dbReference type="GO" id="GO:0042393">
    <property type="term" value="F:histone binding"/>
    <property type="evidence" value="ECO:0007669"/>
    <property type="project" value="TreeGrafter"/>
</dbReference>
<accession>A0A392NXS9</accession>
<evidence type="ECO:0000313" key="1">
    <source>
        <dbReference type="EMBL" id="MCI04019.1"/>
    </source>
</evidence>
<name>A0A392NXS9_9FABA</name>
<keyword evidence="1" id="KW-0067">ATP-binding</keyword>
<keyword evidence="1" id="KW-0547">Nucleotide-binding</keyword>
<keyword evidence="1" id="KW-0238">DNA-binding</keyword>
<feature type="non-terminal residue" evidence="1">
    <location>
        <position position="93"/>
    </location>
</feature>
<comment type="caution">
    <text evidence="1">The sequence shown here is derived from an EMBL/GenBank/DDBJ whole genome shotgun (WGS) entry which is preliminary data.</text>
</comment>
<dbReference type="GO" id="GO:0005634">
    <property type="term" value="C:nucleus"/>
    <property type="evidence" value="ECO:0007669"/>
    <property type="project" value="TreeGrafter"/>
</dbReference>
<dbReference type="GO" id="GO:0004386">
    <property type="term" value="F:helicase activity"/>
    <property type="evidence" value="ECO:0007669"/>
    <property type="project" value="UniProtKB-KW"/>
</dbReference>
<dbReference type="GO" id="GO:0003682">
    <property type="term" value="F:chromatin binding"/>
    <property type="evidence" value="ECO:0007669"/>
    <property type="project" value="TreeGrafter"/>
</dbReference>
<organism evidence="1 2">
    <name type="scientific">Trifolium medium</name>
    <dbReference type="NCBI Taxonomy" id="97028"/>
    <lineage>
        <taxon>Eukaryota</taxon>
        <taxon>Viridiplantae</taxon>
        <taxon>Streptophyta</taxon>
        <taxon>Embryophyta</taxon>
        <taxon>Tracheophyta</taxon>
        <taxon>Spermatophyta</taxon>
        <taxon>Magnoliopsida</taxon>
        <taxon>eudicotyledons</taxon>
        <taxon>Gunneridae</taxon>
        <taxon>Pentapetalae</taxon>
        <taxon>rosids</taxon>
        <taxon>fabids</taxon>
        <taxon>Fabales</taxon>
        <taxon>Fabaceae</taxon>
        <taxon>Papilionoideae</taxon>
        <taxon>50 kb inversion clade</taxon>
        <taxon>NPAAA clade</taxon>
        <taxon>Hologalegina</taxon>
        <taxon>IRL clade</taxon>
        <taxon>Trifolieae</taxon>
        <taxon>Trifolium</taxon>
    </lineage>
</organism>
<dbReference type="EMBL" id="LXQA010054038">
    <property type="protein sequence ID" value="MCI04019.1"/>
    <property type="molecule type" value="Genomic_DNA"/>
</dbReference>
<keyword evidence="2" id="KW-1185">Reference proteome</keyword>
<dbReference type="GO" id="GO:0000977">
    <property type="term" value="F:RNA polymerase II transcription regulatory region sequence-specific DNA binding"/>
    <property type="evidence" value="ECO:0007669"/>
    <property type="project" value="TreeGrafter"/>
</dbReference>
<dbReference type="PANTHER" id="PTHR47025">
    <property type="entry name" value="AUTOIMMUNE REGULATOR"/>
    <property type="match status" value="1"/>
</dbReference>
<protein>
    <submittedName>
        <fullName evidence="1">Chromodomain-helicase-DNA-binding protein</fullName>
    </submittedName>
</protein>
<keyword evidence="1" id="KW-0347">Helicase</keyword>
<reference evidence="1 2" key="1">
    <citation type="journal article" date="2018" name="Front. Plant Sci.">
        <title>Red Clover (Trifolium pratense) and Zigzag Clover (T. medium) - A Picture of Genomic Similarities and Differences.</title>
        <authorList>
            <person name="Dluhosova J."/>
            <person name="Istvanek J."/>
            <person name="Nedelnik J."/>
            <person name="Repkova J."/>
        </authorList>
    </citation>
    <scope>NUCLEOTIDE SEQUENCE [LARGE SCALE GENOMIC DNA]</scope>
    <source>
        <strain evidence="2">cv. 10/8</strain>
        <tissue evidence="1">Leaf</tissue>
    </source>
</reference>
<sequence>MLVACGTLGYELPKDKWFCCDDCNRIYVALQNSVSAGADTIPSSLSELIIRKHEERGLCTYGSMNDIQWRILSGKSRYPEHLPLLSRAAAIFR</sequence>
<dbReference type="PANTHER" id="PTHR47025:SF7">
    <property type="entry name" value="ACYL-COA N-ACYLTRANSFERASE WITH RING_FYVE_PHD-TYPE ZINC FINGER DOMAIN-CONTAINING PROTEIN"/>
    <property type="match status" value="1"/>
</dbReference>
<evidence type="ECO:0000313" key="2">
    <source>
        <dbReference type="Proteomes" id="UP000265520"/>
    </source>
</evidence>
<keyword evidence="1" id="KW-0378">Hydrolase</keyword>
<dbReference type="GO" id="GO:0045944">
    <property type="term" value="P:positive regulation of transcription by RNA polymerase II"/>
    <property type="evidence" value="ECO:0007669"/>
    <property type="project" value="TreeGrafter"/>
</dbReference>
<dbReference type="Proteomes" id="UP000265520">
    <property type="component" value="Unassembled WGS sequence"/>
</dbReference>